<reference evidence="3" key="1">
    <citation type="submission" date="2024-07" db="EMBL/GenBank/DDBJ databases">
        <title>Two chromosome-level genome assemblies of Korean endemic species Abeliophyllum distichum and Forsythia ovata (Oleaceae).</title>
        <authorList>
            <person name="Jang H."/>
        </authorList>
    </citation>
    <scope>NUCLEOTIDE SEQUENCE [LARGE SCALE GENOMIC DNA]</scope>
</reference>
<organism evidence="2 3">
    <name type="scientific">Abeliophyllum distichum</name>
    <dbReference type="NCBI Taxonomy" id="126358"/>
    <lineage>
        <taxon>Eukaryota</taxon>
        <taxon>Viridiplantae</taxon>
        <taxon>Streptophyta</taxon>
        <taxon>Embryophyta</taxon>
        <taxon>Tracheophyta</taxon>
        <taxon>Spermatophyta</taxon>
        <taxon>Magnoliopsida</taxon>
        <taxon>eudicotyledons</taxon>
        <taxon>Gunneridae</taxon>
        <taxon>Pentapetalae</taxon>
        <taxon>asterids</taxon>
        <taxon>lamiids</taxon>
        <taxon>Lamiales</taxon>
        <taxon>Oleaceae</taxon>
        <taxon>Forsythieae</taxon>
        <taxon>Abeliophyllum</taxon>
    </lineage>
</organism>
<name>A0ABD1W0F5_9LAMI</name>
<dbReference type="Proteomes" id="UP001604336">
    <property type="component" value="Unassembled WGS sequence"/>
</dbReference>
<evidence type="ECO:0000313" key="2">
    <source>
        <dbReference type="EMBL" id="KAL2543101.1"/>
    </source>
</evidence>
<dbReference type="AlphaFoldDB" id="A0ABD1W0F5"/>
<evidence type="ECO:0000313" key="3">
    <source>
        <dbReference type="Proteomes" id="UP001604336"/>
    </source>
</evidence>
<feature type="compositionally biased region" description="Low complexity" evidence="1">
    <location>
        <begin position="47"/>
        <end position="58"/>
    </location>
</feature>
<sequence>MTHKNSRKEQSLCEKSMELMVNIIRLLSFSLARINLADRSHVNFLNGSSSTSAAAVDAGSGGSKTSQAMESNSKLQTYLMEELDEGEVDGFSNYIRNFHPRNQNESETAIINAEADA</sequence>
<keyword evidence="3" id="KW-1185">Reference proteome</keyword>
<accession>A0ABD1W0F5</accession>
<protein>
    <submittedName>
        <fullName evidence="2">Uncharacterized protein</fullName>
    </submittedName>
</protein>
<dbReference type="EMBL" id="JBFOLK010000001">
    <property type="protein sequence ID" value="KAL2543101.1"/>
    <property type="molecule type" value="Genomic_DNA"/>
</dbReference>
<proteinExistence type="predicted"/>
<comment type="caution">
    <text evidence="2">The sequence shown here is derived from an EMBL/GenBank/DDBJ whole genome shotgun (WGS) entry which is preliminary data.</text>
</comment>
<evidence type="ECO:0000256" key="1">
    <source>
        <dbReference type="SAM" id="MobiDB-lite"/>
    </source>
</evidence>
<feature type="region of interest" description="Disordered" evidence="1">
    <location>
        <begin position="46"/>
        <end position="71"/>
    </location>
</feature>
<gene>
    <name evidence="2" type="ORF">Adt_04079</name>
</gene>